<keyword evidence="4" id="KW-1185">Reference proteome</keyword>
<proteinExistence type="predicted"/>
<sequence>MQRLAKLSTNTAYIPTAQHNILGEQRPVAKRNTRHLPRTPACSIAPLFCNTNMLPEFIPNFLATLSHPPWNKALQHNLHMTIEGEKRTPLSSYVQPSSSIIGSSSPTALFPYFNVLPDELQVHILTYCSSSTLFQLMKVSSALRTEASKLCWANTEAYFLVEARWLLDGGYPGYTHSDLAFLAQVQNVEVDYWQGTDDRICPLHEDGTVEVQQDQIKNFWESLGRRCPMAKRVIVNQCWTSLRARKEVHCVPKALQHLIQTHPTGVRASVFIVEEEVDLHAGASVTTSCAEKWQRAVYQLSADSRWEKVKSQQDWDTVLAPAKRYNGPVGRFQEIQRRSSLATLRENGMWQILVEALDRYYFDDGNNRPFSCPSSSCDGYFEKAGEWTIHAAETHYQESMRGCDMPEAVREEVKEVERRLAEQSQEIKEEFKKVRDEWNAGGEEGQSEIKRKWIEQLECDPAWETGAEAARSRVF</sequence>
<gene>
    <name evidence="3" type="ORF">T440DRAFT_512366</name>
</gene>
<organism evidence="3 4">
    <name type="scientific">Plenodomus tracheiphilus IPT5</name>
    <dbReference type="NCBI Taxonomy" id="1408161"/>
    <lineage>
        <taxon>Eukaryota</taxon>
        <taxon>Fungi</taxon>
        <taxon>Dikarya</taxon>
        <taxon>Ascomycota</taxon>
        <taxon>Pezizomycotina</taxon>
        <taxon>Dothideomycetes</taxon>
        <taxon>Pleosporomycetidae</taxon>
        <taxon>Pleosporales</taxon>
        <taxon>Pleosporineae</taxon>
        <taxon>Leptosphaeriaceae</taxon>
        <taxon>Plenodomus</taxon>
    </lineage>
</organism>
<keyword evidence="1" id="KW-0175">Coiled coil</keyword>
<dbReference type="Proteomes" id="UP000799423">
    <property type="component" value="Unassembled WGS sequence"/>
</dbReference>
<dbReference type="EMBL" id="MU006413">
    <property type="protein sequence ID" value="KAF2844133.1"/>
    <property type="molecule type" value="Genomic_DNA"/>
</dbReference>
<evidence type="ECO:0000256" key="1">
    <source>
        <dbReference type="SAM" id="Coils"/>
    </source>
</evidence>
<dbReference type="InterPro" id="IPR036047">
    <property type="entry name" value="F-box-like_dom_sf"/>
</dbReference>
<evidence type="ECO:0000259" key="2">
    <source>
        <dbReference type="PROSITE" id="PS00028"/>
    </source>
</evidence>
<dbReference type="OrthoDB" id="5397557at2759"/>
<dbReference type="PROSITE" id="PS00028">
    <property type="entry name" value="ZINC_FINGER_C2H2_1"/>
    <property type="match status" value="1"/>
</dbReference>
<evidence type="ECO:0000313" key="4">
    <source>
        <dbReference type="Proteomes" id="UP000799423"/>
    </source>
</evidence>
<reference evidence="3" key="1">
    <citation type="submission" date="2020-01" db="EMBL/GenBank/DDBJ databases">
        <authorList>
            <consortium name="DOE Joint Genome Institute"/>
            <person name="Haridas S."/>
            <person name="Albert R."/>
            <person name="Binder M."/>
            <person name="Bloem J."/>
            <person name="Labutti K."/>
            <person name="Salamov A."/>
            <person name="Andreopoulos B."/>
            <person name="Baker S.E."/>
            <person name="Barry K."/>
            <person name="Bills G."/>
            <person name="Bluhm B.H."/>
            <person name="Cannon C."/>
            <person name="Castanera R."/>
            <person name="Culley D.E."/>
            <person name="Daum C."/>
            <person name="Ezra D."/>
            <person name="Gonzalez J.B."/>
            <person name="Henrissat B."/>
            <person name="Kuo A."/>
            <person name="Liang C."/>
            <person name="Lipzen A."/>
            <person name="Lutzoni F."/>
            <person name="Magnuson J."/>
            <person name="Mondo S."/>
            <person name="Nolan M."/>
            <person name="Ohm R."/>
            <person name="Pangilinan J."/>
            <person name="Park H.-J."/>
            <person name="Ramirez L."/>
            <person name="Alfaro M."/>
            <person name="Sun H."/>
            <person name="Tritt A."/>
            <person name="Yoshinaga Y."/>
            <person name="Zwiers L.-H."/>
            <person name="Turgeon B.G."/>
            <person name="Goodwin S.B."/>
            <person name="Spatafora J.W."/>
            <person name="Crous P.W."/>
            <person name="Grigoriev I.V."/>
        </authorList>
    </citation>
    <scope>NUCLEOTIDE SEQUENCE</scope>
    <source>
        <strain evidence="3">IPT5</strain>
    </source>
</reference>
<dbReference type="InterPro" id="IPR013087">
    <property type="entry name" value="Znf_C2H2_type"/>
</dbReference>
<protein>
    <recommendedName>
        <fullName evidence="2">C2H2-type domain-containing protein</fullName>
    </recommendedName>
</protein>
<evidence type="ECO:0000313" key="3">
    <source>
        <dbReference type="EMBL" id="KAF2844133.1"/>
    </source>
</evidence>
<name>A0A6A7AMA0_9PLEO</name>
<dbReference type="AlphaFoldDB" id="A0A6A7AMA0"/>
<accession>A0A6A7AMA0</accession>
<dbReference type="SUPFAM" id="SSF81383">
    <property type="entry name" value="F-box domain"/>
    <property type="match status" value="1"/>
</dbReference>
<feature type="domain" description="C2H2-type" evidence="2">
    <location>
        <begin position="372"/>
        <end position="395"/>
    </location>
</feature>
<feature type="coiled-coil region" evidence="1">
    <location>
        <begin position="410"/>
        <end position="437"/>
    </location>
</feature>
<dbReference type="CDD" id="cd09917">
    <property type="entry name" value="F-box_SF"/>
    <property type="match status" value="1"/>
</dbReference>